<comment type="caution">
    <text evidence="8">The sequence shown here is derived from an EMBL/GenBank/DDBJ whole genome shotgun (WGS) entry which is preliminary data.</text>
</comment>
<evidence type="ECO:0000256" key="1">
    <source>
        <dbReference type="ARBA" id="ARBA00010609"/>
    </source>
</evidence>
<evidence type="ECO:0000259" key="5">
    <source>
        <dbReference type="Pfam" id="PF00394"/>
    </source>
</evidence>
<gene>
    <name evidence="8" type="ORF">PACLA_8A006422</name>
</gene>
<evidence type="ECO:0000256" key="3">
    <source>
        <dbReference type="ARBA" id="ARBA00023002"/>
    </source>
</evidence>
<evidence type="ECO:0000259" key="6">
    <source>
        <dbReference type="Pfam" id="PF07731"/>
    </source>
</evidence>
<sequence length="651" mass="73245">MWLLLLLTAPFLTIAADLSVEDCFDEAATKYITCKPVHGRPAVCDCIFKDPCYIKMIISKGKISGSNESHYFINQTCQGPTITVQQYGIVVIDFSNEMDEDTSFHFHGMHQRNVPWIDGVGNVTQYPIPGKGRFRSIFRANPQGTHWYHAHMRYQRSKGLFGVLIVHEAQSDICEKLGPFEDQPQRKTLLIVDQDANKKQPGKTVQSFCLPDGSNLPVEFTRFSLLIYGKEPATSLLECTGNETHTQFYVVSGKNYRFRIIDGALGTVFVISIDYHKLYIMATDGYLVKPFETDFLIVHVGETYDFILKAKKDILPGSKYPIRIQSLAVNCKNSSELAGQGFVFLVYTNQSSQMTSPTSENLIVQNDRCSNKSNPCTIMNCPFKIMPRSYSKPGTYMKCYDILSLELLFPTPSVDIPRSADVASEFFFNLEGAKPRASIINGIKFKPPAVPILESKDAANECKYPVNCSDPGRKHCPHTVHLTKFNTATRFVLSVLNQGLVGGQNITHPIHMHGHTYFIAKIQYPEYHQNGTIKERNNDLKASACAPAKWKNGTPGGISVTSTTVRKDTVMVPAGGYVVLHFFQDNPGYWFMHCHVDWHLNDGMAIALVVNPERASTPPNLLNRDTKDFCFSVKTFLSKETQYPKDKRKVY</sequence>
<keyword evidence="4" id="KW-0186">Copper</keyword>
<dbReference type="GO" id="GO:0005886">
    <property type="term" value="C:plasma membrane"/>
    <property type="evidence" value="ECO:0007669"/>
    <property type="project" value="TreeGrafter"/>
</dbReference>
<feature type="domain" description="Plastocyanin-like" evidence="6">
    <location>
        <begin position="448"/>
        <end position="613"/>
    </location>
</feature>
<comment type="similarity">
    <text evidence="1">Belongs to the multicopper oxidase family.</text>
</comment>
<dbReference type="GO" id="GO:0006826">
    <property type="term" value="P:iron ion transport"/>
    <property type="evidence" value="ECO:0007669"/>
    <property type="project" value="TreeGrafter"/>
</dbReference>
<evidence type="ECO:0000256" key="2">
    <source>
        <dbReference type="ARBA" id="ARBA00022723"/>
    </source>
</evidence>
<keyword evidence="9" id="KW-1185">Reference proteome</keyword>
<dbReference type="AlphaFoldDB" id="A0A6S7I8B2"/>
<keyword evidence="2" id="KW-0479">Metal-binding</keyword>
<organism evidence="8 9">
    <name type="scientific">Paramuricea clavata</name>
    <name type="common">Red gorgonian</name>
    <name type="synonym">Violescent sea-whip</name>
    <dbReference type="NCBI Taxonomy" id="317549"/>
    <lineage>
        <taxon>Eukaryota</taxon>
        <taxon>Metazoa</taxon>
        <taxon>Cnidaria</taxon>
        <taxon>Anthozoa</taxon>
        <taxon>Octocorallia</taxon>
        <taxon>Malacalcyonacea</taxon>
        <taxon>Plexauridae</taxon>
        <taxon>Paramuricea</taxon>
    </lineage>
</organism>
<feature type="domain" description="Plastocyanin-like" evidence="5">
    <location>
        <begin position="225"/>
        <end position="349"/>
    </location>
</feature>
<dbReference type="PANTHER" id="PTHR11709:SF394">
    <property type="entry name" value="FI03373P-RELATED"/>
    <property type="match status" value="1"/>
</dbReference>
<keyword evidence="3" id="KW-0560">Oxidoreductase</keyword>
<dbReference type="InterPro" id="IPR008972">
    <property type="entry name" value="Cupredoxin"/>
</dbReference>
<evidence type="ECO:0000259" key="7">
    <source>
        <dbReference type="Pfam" id="PF07732"/>
    </source>
</evidence>
<proteinExistence type="inferred from homology"/>
<dbReference type="InterPro" id="IPR011706">
    <property type="entry name" value="Cu-oxidase_C"/>
</dbReference>
<dbReference type="OrthoDB" id="2121828at2759"/>
<dbReference type="Pfam" id="PF07731">
    <property type="entry name" value="Cu-oxidase_2"/>
    <property type="match status" value="1"/>
</dbReference>
<protein>
    <submittedName>
        <fullName evidence="8">L-ascorbate oxidase-like</fullName>
    </submittedName>
</protein>
<evidence type="ECO:0000256" key="4">
    <source>
        <dbReference type="ARBA" id="ARBA00023008"/>
    </source>
</evidence>
<dbReference type="InterPro" id="IPR001117">
    <property type="entry name" value="Cu-oxidase_2nd"/>
</dbReference>
<dbReference type="InterPro" id="IPR033138">
    <property type="entry name" value="Cu_oxidase_CS"/>
</dbReference>
<dbReference type="InterPro" id="IPR011707">
    <property type="entry name" value="Cu-oxidase-like_N"/>
</dbReference>
<name>A0A6S7I8B2_PARCT</name>
<dbReference type="SUPFAM" id="SSF49503">
    <property type="entry name" value="Cupredoxins"/>
    <property type="match status" value="3"/>
</dbReference>
<evidence type="ECO:0000313" key="9">
    <source>
        <dbReference type="Proteomes" id="UP001152795"/>
    </source>
</evidence>
<dbReference type="Gene3D" id="2.60.40.420">
    <property type="entry name" value="Cupredoxins - blue copper proteins"/>
    <property type="match status" value="3"/>
</dbReference>
<dbReference type="InterPro" id="IPR045087">
    <property type="entry name" value="Cu-oxidase_fam"/>
</dbReference>
<feature type="domain" description="Plastocyanin-like" evidence="7">
    <location>
        <begin position="65"/>
        <end position="170"/>
    </location>
</feature>
<dbReference type="EMBL" id="CACRXK020004347">
    <property type="protein sequence ID" value="CAB4002412.1"/>
    <property type="molecule type" value="Genomic_DNA"/>
</dbReference>
<dbReference type="GO" id="GO:0005507">
    <property type="term" value="F:copper ion binding"/>
    <property type="evidence" value="ECO:0007669"/>
    <property type="project" value="InterPro"/>
</dbReference>
<accession>A0A6S7I8B2</accession>
<dbReference type="PANTHER" id="PTHR11709">
    <property type="entry name" value="MULTI-COPPER OXIDASE"/>
    <property type="match status" value="1"/>
</dbReference>
<dbReference type="InterPro" id="IPR002355">
    <property type="entry name" value="Cu_oxidase_Cu_BS"/>
</dbReference>
<dbReference type="Pfam" id="PF07732">
    <property type="entry name" value="Cu-oxidase_3"/>
    <property type="match status" value="1"/>
</dbReference>
<evidence type="ECO:0000313" key="8">
    <source>
        <dbReference type="EMBL" id="CAB4002412.1"/>
    </source>
</evidence>
<dbReference type="GO" id="GO:0016491">
    <property type="term" value="F:oxidoreductase activity"/>
    <property type="evidence" value="ECO:0007669"/>
    <property type="project" value="UniProtKB-KW"/>
</dbReference>
<dbReference type="Pfam" id="PF00394">
    <property type="entry name" value="Cu-oxidase"/>
    <property type="match status" value="1"/>
</dbReference>
<dbReference type="Proteomes" id="UP001152795">
    <property type="component" value="Unassembled WGS sequence"/>
</dbReference>
<reference evidence="8" key="1">
    <citation type="submission" date="2020-04" db="EMBL/GenBank/DDBJ databases">
        <authorList>
            <person name="Alioto T."/>
            <person name="Alioto T."/>
            <person name="Gomez Garrido J."/>
        </authorList>
    </citation>
    <scope>NUCLEOTIDE SEQUENCE</scope>
    <source>
        <strain evidence="8">A484AB</strain>
    </source>
</reference>
<dbReference type="PROSITE" id="PS00079">
    <property type="entry name" value="MULTICOPPER_OXIDASE1"/>
    <property type="match status" value="1"/>
</dbReference>
<dbReference type="PROSITE" id="PS00080">
    <property type="entry name" value="MULTICOPPER_OXIDASE2"/>
    <property type="match status" value="1"/>
</dbReference>